<keyword evidence="3" id="KW-1185">Reference proteome</keyword>
<keyword evidence="1" id="KW-0812">Transmembrane</keyword>
<dbReference type="Proteomes" id="UP000715441">
    <property type="component" value="Unassembled WGS sequence"/>
</dbReference>
<comment type="caution">
    <text evidence="2">The sequence shown here is derived from an EMBL/GenBank/DDBJ whole genome shotgun (WGS) entry which is preliminary data.</text>
</comment>
<dbReference type="Pfam" id="PF17198">
    <property type="entry name" value="AveC_like"/>
    <property type="match status" value="1"/>
</dbReference>
<gene>
    <name evidence="2" type="ORF">HFP15_15215</name>
</gene>
<proteinExistence type="predicted"/>
<feature type="transmembrane region" description="Helical" evidence="1">
    <location>
        <begin position="162"/>
        <end position="181"/>
    </location>
</feature>
<dbReference type="InterPro" id="IPR033459">
    <property type="entry name" value="AveC-like"/>
</dbReference>
<feature type="transmembrane region" description="Helical" evidence="1">
    <location>
        <begin position="283"/>
        <end position="304"/>
    </location>
</feature>
<evidence type="ECO:0000313" key="3">
    <source>
        <dbReference type="Proteomes" id="UP000715441"/>
    </source>
</evidence>
<feature type="transmembrane region" description="Helical" evidence="1">
    <location>
        <begin position="24"/>
        <end position="48"/>
    </location>
</feature>
<organism evidence="2 3">
    <name type="scientific">Amycolatopsis acididurans</name>
    <dbReference type="NCBI Taxonomy" id="2724524"/>
    <lineage>
        <taxon>Bacteria</taxon>
        <taxon>Bacillati</taxon>
        <taxon>Actinomycetota</taxon>
        <taxon>Actinomycetes</taxon>
        <taxon>Pseudonocardiales</taxon>
        <taxon>Pseudonocardiaceae</taxon>
        <taxon>Amycolatopsis</taxon>
    </lineage>
</organism>
<keyword evidence="1" id="KW-0472">Membrane</keyword>
<dbReference type="RefSeq" id="WP_168515904.1">
    <property type="nucleotide sequence ID" value="NZ_JAAXLS010000008.1"/>
</dbReference>
<accession>A0ABX1J358</accession>
<evidence type="ECO:0000313" key="2">
    <source>
        <dbReference type="EMBL" id="NKQ54237.1"/>
    </source>
</evidence>
<dbReference type="EMBL" id="JAAXLS010000008">
    <property type="protein sequence ID" value="NKQ54237.1"/>
    <property type="molecule type" value="Genomic_DNA"/>
</dbReference>
<name>A0ABX1J358_9PSEU</name>
<protein>
    <submittedName>
        <fullName evidence="2">Spirocyclase AveC family protein</fullName>
    </submittedName>
</protein>
<feature type="transmembrane region" description="Helical" evidence="1">
    <location>
        <begin position="102"/>
        <end position="124"/>
    </location>
</feature>
<keyword evidence="1" id="KW-1133">Transmembrane helix</keyword>
<feature type="transmembrane region" description="Helical" evidence="1">
    <location>
        <begin position="68"/>
        <end position="90"/>
    </location>
</feature>
<reference evidence="2 3" key="1">
    <citation type="submission" date="2020-04" db="EMBL/GenBank/DDBJ databases">
        <title>Novel species.</title>
        <authorList>
            <person name="Teo W.F.A."/>
            <person name="Lipun K."/>
            <person name="Srisuk N."/>
            <person name="Duangmal K."/>
        </authorList>
    </citation>
    <scope>NUCLEOTIDE SEQUENCE [LARGE SCALE GENOMIC DNA]</scope>
    <source>
        <strain evidence="2 3">K13G38</strain>
    </source>
</reference>
<evidence type="ECO:0000256" key="1">
    <source>
        <dbReference type="SAM" id="Phobius"/>
    </source>
</evidence>
<sequence length="326" mass="35258">MTGVLRSAESADVATGQGRPRRAVVVWAVVGVLWLVVCGRALAGWVTSPEFSPAPVLGPDTLPGHSLVALRVLEVLSVTVLAICAWFLVVKPWRRGRLGLDAFLMLGGVFGFVADASLNLYTYLFAWNAHSVNLGVWGRWMPFHHPGAATRYAEALLWGLPMYVYFCAGLGYVGVRAAVALRRRFPHVSTASLLALLGVGDFVFDLVVENVIIRTTDAYAFARTQGGLTLWAGSQYQFPLYESVAVAFVSLAFTAVRLSAVDAPDGLSFIERGAEHLPRVLRLPARALAGVGFCAVVLVMLYHLPFNWLGITGDSMAHLPSYMLPG</sequence>